<sequence>MATPQIQSGLSPRHGKVALVSGSSSGLGAAIAREFSRRGCHVIINYPNSSEASAAQNVLESLEGECPSIIVQADLSTIEGPRELANAAAAHFGKVDFLINNAGVNALDQIDAASDDEILRIWDKVVNVNGRGTMLLTRAVLPILTPKNSRIINIGSGTSRDPDPDLTIYAGSKGMIESFTRCWARYFPRKYGCTVNTVAPGPTTTEKILSLPDNFLDAVWTRCKNIPVAPRMGDPNELAWVVATLCEESASWLNGLYIPVTGGDMLN</sequence>
<dbReference type="PRINTS" id="PR00081">
    <property type="entry name" value="GDHRDH"/>
</dbReference>
<evidence type="ECO:0000313" key="4">
    <source>
        <dbReference type="EMBL" id="PCD26106.1"/>
    </source>
</evidence>
<dbReference type="STRING" id="327505.A0A2H3G7V3"/>
<dbReference type="SUPFAM" id="SSF51735">
    <property type="entry name" value="NAD(P)-binding Rossmann-fold domains"/>
    <property type="match status" value="1"/>
</dbReference>
<keyword evidence="2" id="KW-0521">NADP</keyword>
<comment type="caution">
    <text evidence="4">The sequence shown here is derived from an EMBL/GenBank/DDBJ whole genome shotgun (WGS) entry which is preliminary data.</text>
</comment>
<comment type="similarity">
    <text evidence="1">Belongs to the short-chain dehydrogenases/reductases (SDR) family.</text>
</comment>
<dbReference type="Proteomes" id="UP000219602">
    <property type="component" value="Chromosome 11"/>
</dbReference>
<dbReference type="InterPro" id="IPR002347">
    <property type="entry name" value="SDR_fam"/>
</dbReference>
<dbReference type="CDD" id="cd05233">
    <property type="entry name" value="SDR_c"/>
    <property type="match status" value="1"/>
</dbReference>
<protein>
    <recommendedName>
        <fullName evidence="6">Versicolorin reductase</fullName>
    </recommendedName>
</protein>
<reference evidence="4 5" key="1">
    <citation type="journal article" date="2016" name="Environ. Microbiol.">
        <title>Effector profiles distinguish formae speciales of Fusarium oxysporum.</title>
        <authorList>
            <person name="van Dam P."/>
            <person name="Fokkens L."/>
            <person name="Schmidt S.M."/>
            <person name="Linmans J.H."/>
            <person name="Kistler H.C."/>
            <person name="Ma L.J."/>
            <person name="Rep M."/>
        </authorList>
    </citation>
    <scope>NUCLEOTIDE SEQUENCE [LARGE SCALE GENOMIC DNA]</scope>
    <source>
        <strain evidence="4 5">Forc016</strain>
    </source>
</reference>
<dbReference type="PRINTS" id="PR00080">
    <property type="entry name" value="SDRFAMILY"/>
</dbReference>
<evidence type="ECO:0000256" key="3">
    <source>
        <dbReference type="ARBA" id="ARBA00023002"/>
    </source>
</evidence>
<dbReference type="EMBL" id="MABQ02000009">
    <property type="protein sequence ID" value="PCD26106.1"/>
    <property type="molecule type" value="Genomic_DNA"/>
</dbReference>
<evidence type="ECO:0000313" key="5">
    <source>
        <dbReference type="Proteomes" id="UP000219602"/>
    </source>
</evidence>
<organism evidence="4 5">
    <name type="scientific">Fusarium oxysporum f. sp. radicis-cucumerinum</name>
    <dbReference type="NCBI Taxonomy" id="327505"/>
    <lineage>
        <taxon>Eukaryota</taxon>
        <taxon>Fungi</taxon>
        <taxon>Dikarya</taxon>
        <taxon>Ascomycota</taxon>
        <taxon>Pezizomycotina</taxon>
        <taxon>Sordariomycetes</taxon>
        <taxon>Hypocreomycetidae</taxon>
        <taxon>Hypocreales</taxon>
        <taxon>Nectriaceae</taxon>
        <taxon>Fusarium</taxon>
        <taxon>Fusarium oxysporum species complex</taxon>
    </lineage>
</organism>
<dbReference type="Pfam" id="PF13561">
    <property type="entry name" value="adh_short_C2"/>
    <property type="match status" value="1"/>
</dbReference>
<dbReference type="GO" id="GO:0016491">
    <property type="term" value="F:oxidoreductase activity"/>
    <property type="evidence" value="ECO:0007669"/>
    <property type="project" value="UniProtKB-KW"/>
</dbReference>
<dbReference type="Gene3D" id="3.40.50.720">
    <property type="entry name" value="NAD(P)-binding Rossmann-like Domain"/>
    <property type="match status" value="1"/>
</dbReference>
<keyword evidence="3" id="KW-0560">Oxidoreductase</keyword>
<evidence type="ECO:0000256" key="1">
    <source>
        <dbReference type="ARBA" id="ARBA00006484"/>
    </source>
</evidence>
<proteinExistence type="inferred from homology"/>
<reference evidence="4 5" key="2">
    <citation type="journal article" date="2017" name="Sci. Rep.">
        <title>A mobile pathogenicity chromosome in Fusarium oxysporum for infection of multiple cucurbit species.</title>
        <authorList>
            <person name="van Dam P."/>
            <person name="Fokkens L."/>
            <person name="Ayukawa Y."/>
            <person name="van der Gragt M."/>
            <person name="Ter Horst A."/>
            <person name="Brankovics B."/>
            <person name="Houterman P.M."/>
            <person name="Arie T."/>
            <person name="Rep M."/>
        </authorList>
    </citation>
    <scope>NUCLEOTIDE SEQUENCE [LARGE SCALE GENOMIC DNA]</scope>
    <source>
        <strain evidence="4 5">Forc016</strain>
    </source>
</reference>
<evidence type="ECO:0008006" key="6">
    <source>
        <dbReference type="Google" id="ProtNLM"/>
    </source>
</evidence>
<accession>A0A2H3G7V3</accession>
<dbReference type="PANTHER" id="PTHR43639">
    <property type="entry name" value="OXIDOREDUCTASE, SHORT-CHAIN DEHYDROGENASE/REDUCTASE FAMILY (AFU_ORTHOLOGUE AFUA_5G02870)"/>
    <property type="match status" value="1"/>
</dbReference>
<dbReference type="PANTHER" id="PTHR43639:SF1">
    <property type="entry name" value="SHORT-CHAIN DEHYDROGENASE_REDUCTASE FAMILY PROTEIN"/>
    <property type="match status" value="1"/>
</dbReference>
<evidence type="ECO:0000256" key="2">
    <source>
        <dbReference type="ARBA" id="ARBA00022857"/>
    </source>
</evidence>
<dbReference type="InterPro" id="IPR036291">
    <property type="entry name" value="NAD(P)-bd_dom_sf"/>
</dbReference>
<dbReference type="FunFam" id="3.40.50.720:FF:000084">
    <property type="entry name" value="Short-chain dehydrogenase reductase"/>
    <property type="match status" value="1"/>
</dbReference>
<name>A0A2H3G7V3_FUSOX</name>
<dbReference type="AlphaFoldDB" id="A0A2H3G7V3"/>
<gene>
    <name evidence="4" type="ORF">AU210_012538</name>
</gene>